<evidence type="ECO:0000256" key="2">
    <source>
        <dbReference type="SAM" id="MobiDB-lite"/>
    </source>
</evidence>
<dbReference type="GO" id="GO:0043571">
    <property type="term" value="P:maintenance of CRISPR repeat elements"/>
    <property type="evidence" value="ECO:0007669"/>
    <property type="project" value="InterPro"/>
</dbReference>
<dbReference type="InterPro" id="IPR013422">
    <property type="entry name" value="CRISPR-assoc_prot_Cas5_N"/>
</dbReference>
<dbReference type="NCBIfam" id="TIGR02592">
    <property type="entry name" value="cas_Cas5h"/>
    <property type="match status" value="1"/>
</dbReference>
<dbReference type="InterPro" id="IPR013421">
    <property type="entry name" value="CRISPR-assoc_prot_Cas5_HALMA"/>
</dbReference>
<dbReference type="PATRIC" id="fig|1227456.3.peg.1246"/>
<dbReference type="Proteomes" id="UP000011625">
    <property type="component" value="Unassembled WGS sequence"/>
</dbReference>
<keyword evidence="1" id="KW-0051">Antiviral defense</keyword>
<evidence type="ECO:0000313" key="3">
    <source>
        <dbReference type="EMBL" id="EMA54398.1"/>
    </source>
</evidence>
<dbReference type="EMBL" id="AOME01000028">
    <property type="protein sequence ID" value="EMA54398.1"/>
    <property type="molecule type" value="Genomic_DNA"/>
</dbReference>
<evidence type="ECO:0000313" key="4">
    <source>
        <dbReference type="Proteomes" id="UP000011625"/>
    </source>
</evidence>
<dbReference type="InterPro" id="IPR021124">
    <property type="entry name" value="CRISPR-assoc_prot_Cas5"/>
</dbReference>
<sequence>MGTVDAIPEECIVLEISGEFAHFRKPSTTSPAQTFGIPPRTTVAGMLAGMLGMERDSYYELFSRETSSVAVSLESSLRRLSVGINVLTTDGPNTSPTSGRPGKHITGHRQQTVFEVLCDPIYRVYVGLDDETVMDRMEEMFAAGKSVYTLSLGLSEYLATFEFIGRFDVSTHTGRATVRTAVPGEEVDLIPATDARYVTERSPAFMTTHGEGGRKADGSQTLTYDRNGGPIELRETPYAIVDGDPIVFS</sequence>
<proteinExistence type="predicted"/>
<name>M0N9Z9_9EURY</name>
<dbReference type="AlphaFoldDB" id="M0N9Z9"/>
<evidence type="ECO:0000256" key="1">
    <source>
        <dbReference type="ARBA" id="ARBA00023118"/>
    </source>
</evidence>
<protein>
    <submittedName>
        <fullName evidence="3">CRISPR-associated Cas5h family protein</fullName>
    </submittedName>
</protein>
<dbReference type="Pfam" id="PF09704">
    <property type="entry name" value="Cas_Cas5d"/>
    <property type="match status" value="1"/>
</dbReference>
<organism evidence="3 4">
    <name type="scientific">Halococcus salifodinae DSM 8989</name>
    <dbReference type="NCBI Taxonomy" id="1227456"/>
    <lineage>
        <taxon>Archaea</taxon>
        <taxon>Methanobacteriati</taxon>
        <taxon>Methanobacteriota</taxon>
        <taxon>Stenosarchaea group</taxon>
        <taxon>Halobacteria</taxon>
        <taxon>Halobacteriales</taxon>
        <taxon>Halococcaceae</taxon>
        <taxon>Halococcus</taxon>
    </lineage>
</organism>
<keyword evidence="4" id="KW-1185">Reference proteome</keyword>
<dbReference type="STRING" id="1227456.C450_06195"/>
<reference evidence="3 4" key="1">
    <citation type="journal article" date="2014" name="PLoS Genet.">
        <title>Phylogenetically driven sequencing of extremely halophilic archaea reveals strategies for static and dynamic osmo-response.</title>
        <authorList>
            <person name="Becker E.A."/>
            <person name="Seitzer P.M."/>
            <person name="Tritt A."/>
            <person name="Larsen D."/>
            <person name="Krusor M."/>
            <person name="Yao A.I."/>
            <person name="Wu D."/>
            <person name="Madern D."/>
            <person name="Eisen J.A."/>
            <person name="Darling A.E."/>
            <person name="Facciotti M.T."/>
        </authorList>
    </citation>
    <scope>NUCLEOTIDE SEQUENCE [LARGE SCALE GENOMIC DNA]</scope>
    <source>
        <strain evidence="3 4">DSM 8989</strain>
    </source>
</reference>
<gene>
    <name evidence="3" type="ORF">C450_06195</name>
</gene>
<dbReference type="NCBIfam" id="TIGR02593">
    <property type="entry name" value="CRISPR_cas5"/>
    <property type="match status" value="1"/>
</dbReference>
<dbReference type="Gene3D" id="3.30.70.2660">
    <property type="match status" value="1"/>
</dbReference>
<accession>M0N9Z9</accession>
<comment type="caution">
    <text evidence="3">The sequence shown here is derived from an EMBL/GenBank/DDBJ whole genome shotgun (WGS) entry which is preliminary data.</text>
</comment>
<feature type="region of interest" description="Disordered" evidence="2">
    <location>
        <begin position="206"/>
        <end position="228"/>
    </location>
</feature>
<dbReference type="GO" id="GO:0051607">
    <property type="term" value="P:defense response to virus"/>
    <property type="evidence" value="ECO:0007669"/>
    <property type="project" value="UniProtKB-KW"/>
</dbReference>